<feature type="transmembrane region" description="Helical" evidence="5">
    <location>
        <begin position="241"/>
        <end position="264"/>
    </location>
</feature>
<dbReference type="Pfam" id="PF01699">
    <property type="entry name" value="Na_Ca_ex"/>
    <property type="match status" value="2"/>
</dbReference>
<evidence type="ECO:0000313" key="7">
    <source>
        <dbReference type="EMBL" id="OHA66126.1"/>
    </source>
</evidence>
<feature type="transmembrane region" description="Helical" evidence="5">
    <location>
        <begin position="101"/>
        <end position="121"/>
    </location>
</feature>
<feature type="transmembrane region" description="Helical" evidence="5">
    <location>
        <begin position="270"/>
        <end position="288"/>
    </location>
</feature>
<feature type="transmembrane region" description="Helical" evidence="5">
    <location>
        <begin position="205"/>
        <end position="229"/>
    </location>
</feature>
<dbReference type="Gene3D" id="1.20.1420.30">
    <property type="entry name" value="NCX, central ion-binding region"/>
    <property type="match status" value="1"/>
</dbReference>
<evidence type="ECO:0000256" key="1">
    <source>
        <dbReference type="ARBA" id="ARBA00004141"/>
    </source>
</evidence>
<organism evidence="7 8">
    <name type="scientific">Candidatus Wildermuthbacteria bacterium RIFCSPHIGHO2_01_FULL_49_22b</name>
    <dbReference type="NCBI Taxonomy" id="1802448"/>
    <lineage>
        <taxon>Bacteria</taxon>
        <taxon>Candidatus Wildermuthiibacteriota</taxon>
    </lineage>
</organism>
<proteinExistence type="predicted"/>
<evidence type="ECO:0000256" key="2">
    <source>
        <dbReference type="ARBA" id="ARBA00022692"/>
    </source>
</evidence>
<evidence type="ECO:0000256" key="3">
    <source>
        <dbReference type="ARBA" id="ARBA00022989"/>
    </source>
</evidence>
<comment type="caution">
    <text evidence="7">The sequence shown here is derived from an EMBL/GenBank/DDBJ whole genome shotgun (WGS) entry which is preliminary data.</text>
</comment>
<dbReference type="STRING" id="1802448.A2672_02980"/>
<dbReference type="PANTHER" id="PTHR10846:SF8">
    <property type="entry name" value="INNER MEMBRANE PROTEIN YRBG"/>
    <property type="match status" value="1"/>
</dbReference>
<dbReference type="InterPro" id="IPR044880">
    <property type="entry name" value="NCX_ion-bd_dom_sf"/>
</dbReference>
<dbReference type="InterPro" id="IPR004837">
    <property type="entry name" value="NaCa_Exmemb"/>
</dbReference>
<sequence length="337" mass="36634">MIFHLLLAAISALILFRSANWLVQGISKIAQYLQWSEFIIAFFVMAIGGGLPNLFIGLSSVAHGVPELSFGDVVGNSVVDLTLVAAVGVLVGSDLLAEGKLVQTSAFLTISIAILPLLLILDGVLGRGDAIVLVIVFLLYSLWMFTKRRYYQKTFDANFKPPFRRFSSFLTGLLQIAGGGALLFASAEGIVRAANFFADAFSLSIAFIGILGLGLGTALPELYFAIAAARRGKSWVILGELMGSVIILTTLILGIVAFLHPIVVEDFSPFAFARFFMILSALFFLIFVRTGRKITRKEALVLIALYLAFVAVELFTKIWCDPDVSSFCLKEAFPVLE</sequence>
<feature type="transmembrane region" description="Helical" evidence="5">
    <location>
        <begin position="300"/>
        <end position="319"/>
    </location>
</feature>
<feature type="domain" description="Sodium/calcium exchanger membrane region" evidence="6">
    <location>
        <begin position="173"/>
        <end position="312"/>
    </location>
</feature>
<dbReference type="GO" id="GO:0008273">
    <property type="term" value="F:calcium, potassium:sodium antiporter activity"/>
    <property type="evidence" value="ECO:0007669"/>
    <property type="project" value="TreeGrafter"/>
</dbReference>
<feature type="domain" description="Sodium/calcium exchanger membrane region" evidence="6">
    <location>
        <begin position="5"/>
        <end position="145"/>
    </location>
</feature>
<dbReference type="PANTHER" id="PTHR10846">
    <property type="entry name" value="SODIUM/POTASSIUM/CALCIUM EXCHANGER"/>
    <property type="match status" value="1"/>
</dbReference>
<name>A0A1G2QZW2_9BACT</name>
<keyword evidence="3 5" id="KW-1133">Transmembrane helix</keyword>
<keyword evidence="4 5" id="KW-0472">Membrane</keyword>
<dbReference type="GO" id="GO:0006874">
    <property type="term" value="P:intracellular calcium ion homeostasis"/>
    <property type="evidence" value="ECO:0007669"/>
    <property type="project" value="TreeGrafter"/>
</dbReference>
<evidence type="ECO:0000256" key="5">
    <source>
        <dbReference type="SAM" id="Phobius"/>
    </source>
</evidence>
<dbReference type="AlphaFoldDB" id="A0A1G2QZW2"/>
<dbReference type="Proteomes" id="UP000178065">
    <property type="component" value="Unassembled WGS sequence"/>
</dbReference>
<comment type="subcellular location">
    <subcellularLocation>
        <location evidence="1">Membrane</location>
        <topology evidence="1">Multi-pass membrane protein</topology>
    </subcellularLocation>
</comment>
<dbReference type="GO" id="GO:0005886">
    <property type="term" value="C:plasma membrane"/>
    <property type="evidence" value="ECO:0007669"/>
    <property type="project" value="TreeGrafter"/>
</dbReference>
<gene>
    <name evidence="7" type="ORF">A2672_02980</name>
</gene>
<dbReference type="GO" id="GO:0005262">
    <property type="term" value="F:calcium channel activity"/>
    <property type="evidence" value="ECO:0007669"/>
    <property type="project" value="TreeGrafter"/>
</dbReference>
<feature type="transmembrane region" description="Helical" evidence="5">
    <location>
        <begin position="127"/>
        <end position="145"/>
    </location>
</feature>
<feature type="transmembrane region" description="Helical" evidence="5">
    <location>
        <begin position="166"/>
        <end position="185"/>
    </location>
</feature>
<evidence type="ECO:0000313" key="8">
    <source>
        <dbReference type="Proteomes" id="UP000178065"/>
    </source>
</evidence>
<evidence type="ECO:0000259" key="6">
    <source>
        <dbReference type="Pfam" id="PF01699"/>
    </source>
</evidence>
<keyword evidence="2 5" id="KW-0812">Transmembrane</keyword>
<protein>
    <recommendedName>
        <fullName evidence="6">Sodium/calcium exchanger membrane region domain-containing protein</fullName>
    </recommendedName>
</protein>
<reference evidence="7 8" key="1">
    <citation type="journal article" date="2016" name="Nat. Commun.">
        <title>Thousands of microbial genomes shed light on interconnected biogeochemical processes in an aquifer system.</title>
        <authorList>
            <person name="Anantharaman K."/>
            <person name="Brown C.T."/>
            <person name="Hug L.A."/>
            <person name="Sharon I."/>
            <person name="Castelle C.J."/>
            <person name="Probst A.J."/>
            <person name="Thomas B.C."/>
            <person name="Singh A."/>
            <person name="Wilkins M.J."/>
            <person name="Karaoz U."/>
            <person name="Brodie E.L."/>
            <person name="Williams K.H."/>
            <person name="Hubbard S.S."/>
            <person name="Banfield J.F."/>
        </authorList>
    </citation>
    <scope>NUCLEOTIDE SEQUENCE [LARGE SCALE GENOMIC DNA]</scope>
</reference>
<accession>A0A1G2QZW2</accession>
<dbReference type="InterPro" id="IPR004481">
    <property type="entry name" value="K/Na/Ca-exchanger"/>
</dbReference>
<dbReference type="EMBL" id="MHTT01000005">
    <property type="protein sequence ID" value="OHA66126.1"/>
    <property type="molecule type" value="Genomic_DNA"/>
</dbReference>
<evidence type="ECO:0000256" key="4">
    <source>
        <dbReference type="ARBA" id="ARBA00023136"/>
    </source>
</evidence>
<feature type="transmembrane region" description="Helical" evidence="5">
    <location>
        <begin position="35"/>
        <end position="56"/>
    </location>
</feature>